<accession>A0A922AID9</accession>
<protein>
    <submittedName>
        <fullName evidence="1">Uncharacterized protein</fullName>
    </submittedName>
</protein>
<reference evidence="1" key="1">
    <citation type="submission" date="2021-01" db="EMBL/GenBank/DDBJ databases">
        <authorList>
            <person name="Lovell J.T."/>
            <person name="Bentley N."/>
            <person name="Bhattarai G."/>
            <person name="Jenkins J.W."/>
            <person name="Sreedasyam A."/>
            <person name="Alarcon Y."/>
            <person name="Bock C."/>
            <person name="Boston L."/>
            <person name="Carlson J."/>
            <person name="Cervantes K."/>
            <person name="Clermont K."/>
            <person name="Krom N."/>
            <person name="Kubenka K."/>
            <person name="Mamidi S."/>
            <person name="Mattison C."/>
            <person name="Monteros M."/>
            <person name="Pisani C."/>
            <person name="Plott C."/>
            <person name="Rajasekar S."/>
            <person name="Rhein H.S."/>
            <person name="Rohla C."/>
            <person name="Song M."/>
            <person name="Hilaire R.S."/>
            <person name="Shu S."/>
            <person name="Wells L."/>
            <person name="Wang X."/>
            <person name="Webber J."/>
            <person name="Heerema R.J."/>
            <person name="Klein P."/>
            <person name="Conner P."/>
            <person name="Grauke L."/>
            <person name="Grimwood J."/>
            <person name="Schmutz J."/>
            <person name="Randall J.J."/>
        </authorList>
    </citation>
    <scope>NUCLEOTIDE SEQUENCE</scope>
    <source>
        <tissue evidence="1">Leaf</tissue>
    </source>
</reference>
<evidence type="ECO:0000313" key="2">
    <source>
        <dbReference type="Proteomes" id="UP000811246"/>
    </source>
</evidence>
<name>A0A922AID9_CARIL</name>
<dbReference type="EMBL" id="CM031837">
    <property type="protein sequence ID" value="KAG6681892.1"/>
    <property type="molecule type" value="Genomic_DNA"/>
</dbReference>
<dbReference type="Proteomes" id="UP000811246">
    <property type="component" value="Chromosome 13"/>
</dbReference>
<sequence>MTRAPMKSILHHLLSRFRRCILCKESGVLPAPPCRGGANWGGVAGCGALLPTPSKDQLSTDQLQYGPQEFSLSKTVSGSSARTNLGMLYAVSPYYFLRFLIMYQSRKLSLCNRVQVYHDEYNSSYRTCVSNSIC</sequence>
<dbReference type="AlphaFoldDB" id="A0A922AID9"/>
<evidence type="ECO:0000313" key="1">
    <source>
        <dbReference type="EMBL" id="KAG6681892.1"/>
    </source>
</evidence>
<comment type="caution">
    <text evidence="1">The sequence shown here is derived from an EMBL/GenBank/DDBJ whole genome shotgun (WGS) entry which is preliminary data.</text>
</comment>
<proteinExistence type="predicted"/>
<gene>
    <name evidence="1" type="ORF">I3842_13G112100</name>
</gene>
<organism evidence="1 2">
    <name type="scientific">Carya illinoinensis</name>
    <name type="common">Pecan</name>
    <dbReference type="NCBI Taxonomy" id="32201"/>
    <lineage>
        <taxon>Eukaryota</taxon>
        <taxon>Viridiplantae</taxon>
        <taxon>Streptophyta</taxon>
        <taxon>Embryophyta</taxon>
        <taxon>Tracheophyta</taxon>
        <taxon>Spermatophyta</taxon>
        <taxon>Magnoliopsida</taxon>
        <taxon>eudicotyledons</taxon>
        <taxon>Gunneridae</taxon>
        <taxon>Pentapetalae</taxon>
        <taxon>rosids</taxon>
        <taxon>fabids</taxon>
        <taxon>Fagales</taxon>
        <taxon>Juglandaceae</taxon>
        <taxon>Carya</taxon>
    </lineage>
</organism>